<dbReference type="EMBL" id="SJPE01000002">
    <property type="protein sequence ID" value="TBX70674.1"/>
    <property type="molecule type" value="Genomic_DNA"/>
</dbReference>
<dbReference type="AlphaFoldDB" id="A0A4Q9Z5H0"/>
<proteinExistence type="predicted"/>
<dbReference type="Pfam" id="PF01370">
    <property type="entry name" value="Epimerase"/>
    <property type="match status" value="1"/>
</dbReference>
<dbReference type="InterPro" id="IPR001509">
    <property type="entry name" value="Epimerase_deHydtase"/>
</dbReference>
<dbReference type="InterPro" id="IPR051783">
    <property type="entry name" value="NAD(P)-dependent_oxidoreduct"/>
</dbReference>
<feature type="domain" description="NAD-dependent epimerase/dehydratase" evidence="1">
    <location>
        <begin position="2"/>
        <end position="234"/>
    </location>
</feature>
<keyword evidence="3" id="KW-1185">Reference proteome</keyword>
<evidence type="ECO:0000313" key="2">
    <source>
        <dbReference type="EMBL" id="TBX70674.1"/>
    </source>
</evidence>
<dbReference type="GO" id="GO:0005737">
    <property type="term" value="C:cytoplasm"/>
    <property type="evidence" value="ECO:0007669"/>
    <property type="project" value="TreeGrafter"/>
</dbReference>
<dbReference type="OrthoDB" id="596910at2"/>
<organism evidence="2 3">
    <name type="scientific">Flavobacterium silvisoli</name>
    <dbReference type="NCBI Taxonomy" id="2529433"/>
    <lineage>
        <taxon>Bacteria</taxon>
        <taxon>Pseudomonadati</taxon>
        <taxon>Bacteroidota</taxon>
        <taxon>Flavobacteriia</taxon>
        <taxon>Flavobacteriales</taxon>
        <taxon>Flavobacteriaceae</taxon>
        <taxon>Flavobacterium</taxon>
    </lineage>
</organism>
<dbReference type="Gene3D" id="3.40.50.720">
    <property type="entry name" value="NAD(P)-binding Rossmann-like Domain"/>
    <property type="match status" value="1"/>
</dbReference>
<dbReference type="SUPFAM" id="SSF51735">
    <property type="entry name" value="NAD(P)-binding Rossmann-fold domains"/>
    <property type="match status" value="1"/>
</dbReference>
<dbReference type="PANTHER" id="PTHR48079:SF6">
    <property type="entry name" value="NAD(P)-BINDING DOMAIN-CONTAINING PROTEIN-RELATED"/>
    <property type="match status" value="1"/>
</dbReference>
<evidence type="ECO:0000313" key="3">
    <source>
        <dbReference type="Proteomes" id="UP000293300"/>
    </source>
</evidence>
<evidence type="ECO:0000259" key="1">
    <source>
        <dbReference type="Pfam" id="PF01370"/>
    </source>
</evidence>
<accession>A0A4Q9Z5H0</accession>
<dbReference type="RefSeq" id="WP_131475124.1">
    <property type="nucleotide sequence ID" value="NZ_SJPE01000002.1"/>
</dbReference>
<protein>
    <submittedName>
        <fullName evidence="2">NAD-dependent epimerase/dehydratase family protein</fullName>
    </submittedName>
</protein>
<comment type="caution">
    <text evidence="2">The sequence shown here is derived from an EMBL/GenBank/DDBJ whole genome shotgun (WGS) entry which is preliminary data.</text>
</comment>
<sequence length="342" mass="39348">MILVTGGTGLVGAHLLLHLAEKENRVRAIYRQAYRIEYTMKLFSLYDKYHLFRKIEWVQADITDVSSLERAFEGVYFVYHCAALISYDPKDEKLLRKVNIEGTANIVNLCLDYSVFRLCHVSSIAALGDLAGHEKQITEETEWNPEAPHSDYALSKYGAEMEIWRGREEGLDVVIVNPGIVFGPGFWKEGSSLFFSSVKKGFPFYTKGTTGYVGVDDLVKIMIQLLRIYESGERYIVVAENLSFQDVIFNIADKVQAKKPTIEAKPWMLSLAWRWDWFCSTFFKTKRRLSKYSALALTSADFISNEKIKRQLNYEFQSMDSVIEEVVRLSKKPVTELVEYQD</sequence>
<reference evidence="2 3" key="1">
    <citation type="submission" date="2019-02" db="EMBL/GenBank/DDBJ databases">
        <title>Flavobacterium sp. RD-2-33 isolated from forest soil.</title>
        <authorList>
            <person name="Chaudhary D.K."/>
        </authorList>
    </citation>
    <scope>NUCLEOTIDE SEQUENCE [LARGE SCALE GENOMIC DNA]</scope>
    <source>
        <strain evidence="2 3">RD-2-33</strain>
    </source>
</reference>
<dbReference type="InterPro" id="IPR036291">
    <property type="entry name" value="NAD(P)-bd_dom_sf"/>
</dbReference>
<dbReference type="GO" id="GO:0004029">
    <property type="term" value="F:aldehyde dehydrogenase (NAD+) activity"/>
    <property type="evidence" value="ECO:0007669"/>
    <property type="project" value="TreeGrafter"/>
</dbReference>
<name>A0A4Q9Z5H0_9FLAO</name>
<gene>
    <name evidence="2" type="ORF">EZL74_03095</name>
</gene>
<dbReference type="PANTHER" id="PTHR48079">
    <property type="entry name" value="PROTEIN YEEZ"/>
    <property type="match status" value="1"/>
</dbReference>
<dbReference type="Proteomes" id="UP000293300">
    <property type="component" value="Unassembled WGS sequence"/>
</dbReference>